<comment type="subcellular location">
    <subcellularLocation>
        <location evidence="1 6">Nucleus</location>
    </subcellularLocation>
</comment>
<evidence type="ECO:0000256" key="4">
    <source>
        <dbReference type="ARBA" id="ARBA00022705"/>
    </source>
</evidence>
<accession>A0AAV5QQI3</accession>
<dbReference type="InterPro" id="IPR007257">
    <property type="entry name" value="GINS_Psf2"/>
</dbReference>
<dbReference type="SUPFAM" id="SSF160059">
    <property type="entry name" value="PriA/YqbF domain"/>
    <property type="match status" value="1"/>
</dbReference>
<dbReference type="Pfam" id="PF05916">
    <property type="entry name" value="Sld5"/>
    <property type="match status" value="1"/>
</dbReference>
<evidence type="ECO:0000256" key="1">
    <source>
        <dbReference type="ARBA" id="ARBA00004123"/>
    </source>
</evidence>
<feature type="domain" description="DNA replication complex GINS protein PSF2 N-terminal" evidence="9">
    <location>
        <begin position="13"/>
        <end position="70"/>
    </location>
</feature>
<dbReference type="GO" id="GO:0000811">
    <property type="term" value="C:GINS complex"/>
    <property type="evidence" value="ECO:0007669"/>
    <property type="project" value="TreeGrafter"/>
</dbReference>
<evidence type="ECO:0000259" key="9">
    <source>
        <dbReference type="Pfam" id="PF25005"/>
    </source>
</evidence>
<comment type="subunit">
    <text evidence="6">Component of the GINS complex.</text>
</comment>
<evidence type="ECO:0000256" key="3">
    <source>
        <dbReference type="ARBA" id="ARBA00015139"/>
    </source>
</evidence>
<keyword evidence="11" id="KW-1185">Reference proteome</keyword>
<dbReference type="PANTHER" id="PTHR12772:SF0">
    <property type="entry name" value="DNA REPLICATION COMPLEX GINS PROTEIN PSF2"/>
    <property type="match status" value="1"/>
</dbReference>
<dbReference type="SUPFAM" id="SSF158573">
    <property type="entry name" value="GINS helical bundle-like"/>
    <property type="match status" value="1"/>
</dbReference>
<feature type="domain" description="GINS subunit" evidence="8">
    <location>
        <begin position="76"/>
        <end position="173"/>
    </location>
</feature>
<protein>
    <recommendedName>
        <fullName evidence="3 6">DNA replication complex GINS protein PSF2</fullName>
    </recommendedName>
</protein>
<dbReference type="EMBL" id="BTFZ01000011">
    <property type="protein sequence ID" value="GMM36801.1"/>
    <property type="molecule type" value="Genomic_DNA"/>
</dbReference>
<reference evidence="10 11" key="1">
    <citation type="journal article" date="2023" name="Elife">
        <title>Identification of key yeast species and microbe-microbe interactions impacting larval growth of Drosophila in the wild.</title>
        <authorList>
            <person name="Mure A."/>
            <person name="Sugiura Y."/>
            <person name="Maeda R."/>
            <person name="Honda K."/>
            <person name="Sakurai N."/>
            <person name="Takahashi Y."/>
            <person name="Watada M."/>
            <person name="Katoh T."/>
            <person name="Gotoh A."/>
            <person name="Gotoh Y."/>
            <person name="Taniguchi I."/>
            <person name="Nakamura K."/>
            <person name="Hayashi T."/>
            <person name="Katayama T."/>
            <person name="Uemura T."/>
            <person name="Hattori Y."/>
        </authorList>
    </citation>
    <scope>NUCLEOTIDE SEQUENCE [LARGE SCALE GENOMIC DNA]</scope>
    <source>
        <strain evidence="10 11">SC-9</strain>
    </source>
</reference>
<keyword evidence="4 6" id="KW-0235">DNA replication</keyword>
<evidence type="ECO:0000313" key="10">
    <source>
        <dbReference type="EMBL" id="GMM36801.1"/>
    </source>
</evidence>
<keyword evidence="5 6" id="KW-0539">Nucleus</keyword>
<dbReference type="CDD" id="cd11712">
    <property type="entry name" value="GINS_A_psf2"/>
    <property type="match status" value="1"/>
</dbReference>
<dbReference type="CDD" id="cd21694">
    <property type="entry name" value="GINS_B_Psf2"/>
    <property type="match status" value="1"/>
</dbReference>
<gene>
    <name evidence="10" type="ORF">DASC09_041260</name>
</gene>
<dbReference type="PANTHER" id="PTHR12772">
    <property type="entry name" value="DNA REPLICATION COMPLEX GINS PROTEIN PSF2"/>
    <property type="match status" value="1"/>
</dbReference>
<dbReference type="InterPro" id="IPR056784">
    <property type="entry name" value="PSF2_N"/>
</dbReference>
<dbReference type="PIRSF" id="PIRSF028998">
    <property type="entry name" value="GINS_Psf2_subgr"/>
    <property type="match status" value="1"/>
</dbReference>
<dbReference type="Proteomes" id="UP001360560">
    <property type="component" value="Unassembled WGS sequence"/>
</dbReference>
<dbReference type="GO" id="GO:0006260">
    <property type="term" value="P:DNA replication"/>
    <property type="evidence" value="ECO:0007669"/>
    <property type="project" value="UniProtKB-KW"/>
</dbReference>
<evidence type="ECO:0000259" key="8">
    <source>
        <dbReference type="Pfam" id="PF05916"/>
    </source>
</evidence>
<dbReference type="InterPro" id="IPR021151">
    <property type="entry name" value="GINS_A"/>
</dbReference>
<name>A0AAV5QQI3_9ASCO</name>
<dbReference type="GeneID" id="90074776"/>
<feature type="compositionally biased region" description="Acidic residues" evidence="7">
    <location>
        <begin position="187"/>
        <end position="213"/>
    </location>
</feature>
<comment type="similarity">
    <text evidence="2 6">Belongs to the GINS2/PSF2 family.</text>
</comment>
<dbReference type="RefSeq" id="XP_064853797.1">
    <property type="nucleotide sequence ID" value="XM_064997725.1"/>
</dbReference>
<dbReference type="Pfam" id="PF25005">
    <property type="entry name" value="PSF2_N"/>
    <property type="match status" value="1"/>
</dbReference>
<feature type="compositionally biased region" description="Acidic residues" evidence="7">
    <location>
        <begin position="231"/>
        <end position="251"/>
    </location>
</feature>
<proteinExistence type="inferred from homology"/>
<evidence type="ECO:0000256" key="6">
    <source>
        <dbReference type="PIRNR" id="PIRNR028998"/>
    </source>
</evidence>
<dbReference type="AlphaFoldDB" id="A0AAV5QQI3"/>
<dbReference type="Gene3D" id="1.20.58.1020">
    <property type="match status" value="1"/>
</dbReference>
<evidence type="ECO:0000256" key="2">
    <source>
        <dbReference type="ARBA" id="ARBA00010565"/>
    </source>
</evidence>
<feature type="region of interest" description="Disordered" evidence="7">
    <location>
        <begin position="187"/>
        <end position="251"/>
    </location>
</feature>
<dbReference type="InterPro" id="IPR036224">
    <property type="entry name" value="GINS_bundle-like_dom_sf"/>
</dbReference>
<comment type="caution">
    <text evidence="10">The sequence shown here is derived from an EMBL/GenBank/DDBJ whole genome shotgun (WGS) entry which is preliminary data.</text>
</comment>
<dbReference type="FunFam" id="1.20.58.1020:FF:000001">
    <property type="entry name" value="DNA replication complex GINS protein PSF2"/>
    <property type="match status" value="1"/>
</dbReference>
<organism evidence="10 11">
    <name type="scientific">Saccharomycopsis crataegensis</name>
    <dbReference type="NCBI Taxonomy" id="43959"/>
    <lineage>
        <taxon>Eukaryota</taxon>
        <taxon>Fungi</taxon>
        <taxon>Dikarya</taxon>
        <taxon>Ascomycota</taxon>
        <taxon>Saccharomycotina</taxon>
        <taxon>Saccharomycetes</taxon>
        <taxon>Saccharomycopsidaceae</taxon>
        <taxon>Saccharomycopsis</taxon>
    </lineage>
</organism>
<evidence type="ECO:0000256" key="5">
    <source>
        <dbReference type="ARBA" id="ARBA00023242"/>
    </source>
</evidence>
<dbReference type="GO" id="GO:0000727">
    <property type="term" value="P:double-strand break repair via break-induced replication"/>
    <property type="evidence" value="ECO:0007669"/>
    <property type="project" value="TreeGrafter"/>
</dbReference>
<evidence type="ECO:0000313" key="11">
    <source>
        <dbReference type="Proteomes" id="UP001360560"/>
    </source>
</evidence>
<evidence type="ECO:0000256" key="7">
    <source>
        <dbReference type="SAM" id="MobiDB-lite"/>
    </source>
</evidence>
<dbReference type="Gene3D" id="3.40.5.50">
    <property type="match status" value="1"/>
</dbReference>
<sequence>MTFPKELQETFTSAEIVYLAENELIEVISNVSMNDKLSLISTELPKFRVMSTYKIPIWLAIILRKQNKITVPPPEWLNENYLANKYQEEVTNQTAFTQLPNNWLEVSKIFLKHFVQDLIDNEDVLLKLIQDLKEIRLVKLRKGLNNLNEINLGFNDLSLMEINEFRPFISRVMGNLAKFQKSLENEEGVENYDDAEDPGDDNAYDDDDDDDDLDNRNTSTGGRKDSTMAEANDDIDDEDMEMEDIVNEFEL</sequence>